<dbReference type="PANTHER" id="PTHR42798:SF2">
    <property type="entry name" value="ABC TRANSPORTER ATP-BINDING PROTEIN MG467-RELATED"/>
    <property type="match status" value="1"/>
</dbReference>
<dbReference type="GO" id="GO:0022857">
    <property type="term" value="F:transmembrane transporter activity"/>
    <property type="evidence" value="ECO:0007669"/>
    <property type="project" value="UniProtKB-ARBA"/>
</dbReference>
<name>A0A1F8B757_9BACT</name>
<dbReference type="Pfam" id="PF00005">
    <property type="entry name" value="ABC_tran"/>
    <property type="match status" value="1"/>
</dbReference>
<dbReference type="SMART" id="SM00382">
    <property type="entry name" value="AAA"/>
    <property type="match status" value="1"/>
</dbReference>
<dbReference type="PROSITE" id="PS00211">
    <property type="entry name" value="ABC_TRANSPORTER_1"/>
    <property type="match status" value="1"/>
</dbReference>
<dbReference type="GO" id="GO:0016887">
    <property type="term" value="F:ATP hydrolysis activity"/>
    <property type="evidence" value="ECO:0007669"/>
    <property type="project" value="InterPro"/>
</dbReference>
<evidence type="ECO:0000256" key="2">
    <source>
        <dbReference type="ARBA" id="ARBA00022448"/>
    </source>
</evidence>
<dbReference type="Proteomes" id="UP000176404">
    <property type="component" value="Unassembled WGS sequence"/>
</dbReference>
<keyword evidence="2" id="KW-0813">Transport</keyword>
<dbReference type="CDD" id="cd03255">
    <property type="entry name" value="ABC_MJ0796_LolCDE_FtsE"/>
    <property type="match status" value="1"/>
</dbReference>
<comment type="similarity">
    <text evidence="1">Belongs to the ABC transporter superfamily.</text>
</comment>
<dbReference type="InterPro" id="IPR003593">
    <property type="entry name" value="AAA+_ATPase"/>
</dbReference>
<dbReference type="EMBL" id="MGHD01000019">
    <property type="protein sequence ID" value="OGM59529.1"/>
    <property type="molecule type" value="Genomic_DNA"/>
</dbReference>
<dbReference type="PANTHER" id="PTHR42798">
    <property type="entry name" value="LIPOPROTEIN-RELEASING SYSTEM ATP-BINDING PROTEIN LOLD"/>
    <property type="match status" value="1"/>
</dbReference>
<sequence length="232" mass="25511">MIQATHLSKVYRTGAVETVALADVSFEINKGEFVAIMGPSGSGKSTLMHILGALDTPTNGEYVLDGQSVSKLNDDELAEIRNKKIGFVFQSFNLLPRRTALQNVMLPMTYADIPKEGRLEKAKKYLKMVGLEDRMEHTSNQLSGGQQQRVAIARGLAMNPAILLADEPTGNIASVQAEEIMAIFQNLNEEGHTIVMITHELDIAKHAKRIIHIKDGKVVGDGNGHKRRKVKK</sequence>
<dbReference type="GO" id="GO:0098796">
    <property type="term" value="C:membrane protein complex"/>
    <property type="evidence" value="ECO:0007669"/>
    <property type="project" value="UniProtKB-ARBA"/>
</dbReference>
<evidence type="ECO:0000256" key="1">
    <source>
        <dbReference type="ARBA" id="ARBA00005417"/>
    </source>
</evidence>
<dbReference type="InterPro" id="IPR003439">
    <property type="entry name" value="ABC_transporter-like_ATP-bd"/>
</dbReference>
<evidence type="ECO:0000256" key="3">
    <source>
        <dbReference type="ARBA" id="ARBA00022741"/>
    </source>
</evidence>
<dbReference type="InterPro" id="IPR027417">
    <property type="entry name" value="P-loop_NTPase"/>
</dbReference>
<dbReference type="AlphaFoldDB" id="A0A1F8B757"/>
<organism evidence="6 7">
    <name type="scientific">Candidatus Woesebacteria bacterium RIFCSPLOWO2_01_FULL_39_10b</name>
    <dbReference type="NCBI Taxonomy" id="1802517"/>
    <lineage>
        <taxon>Bacteria</taxon>
        <taxon>Candidatus Woeseibacteriota</taxon>
    </lineage>
</organism>
<accession>A0A1F8B757</accession>
<evidence type="ECO:0000259" key="5">
    <source>
        <dbReference type="PROSITE" id="PS50893"/>
    </source>
</evidence>
<reference evidence="6 7" key="1">
    <citation type="journal article" date="2016" name="Nat. Commun.">
        <title>Thousands of microbial genomes shed light on interconnected biogeochemical processes in an aquifer system.</title>
        <authorList>
            <person name="Anantharaman K."/>
            <person name="Brown C.T."/>
            <person name="Hug L.A."/>
            <person name="Sharon I."/>
            <person name="Castelle C.J."/>
            <person name="Probst A.J."/>
            <person name="Thomas B.C."/>
            <person name="Singh A."/>
            <person name="Wilkins M.J."/>
            <person name="Karaoz U."/>
            <person name="Brodie E.L."/>
            <person name="Williams K.H."/>
            <person name="Hubbard S.S."/>
            <person name="Banfield J.F."/>
        </authorList>
    </citation>
    <scope>NUCLEOTIDE SEQUENCE [LARGE SCALE GENOMIC DNA]</scope>
</reference>
<keyword evidence="3" id="KW-0547">Nucleotide-binding</keyword>
<evidence type="ECO:0000256" key="4">
    <source>
        <dbReference type="ARBA" id="ARBA00022840"/>
    </source>
</evidence>
<dbReference type="FunFam" id="3.40.50.300:FF:000032">
    <property type="entry name" value="Export ABC transporter ATP-binding protein"/>
    <property type="match status" value="1"/>
</dbReference>
<dbReference type="STRING" id="1802517.A2892_02535"/>
<dbReference type="PROSITE" id="PS50893">
    <property type="entry name" value="ABC_TRANSPORTER_2"/>
    <property type="match status" value="1"/>
</dbReference>
<keyword evidence="4 6" id="KW-0067">ATP-binding</keyword>
<dbReference type="Gene3D" id="3.40.50.300">
    <property type="entry name" value="P-loop containing nucleotide triphosphate hydrolases"/>
    <property type="match status" value="1"/>
</dbReference>
<dbReference type="GO" id="GO:0005524">
    <property type="term" value="F:ATP binding"/>
    <property type="evidence" value="ECO:0007669"/>
    <property type="project" value="UniProtKB-KW"/>
</dbReference>
<dbReference type="SUPFAM" id="SSF52540">
    <property type="entry name" value="P-loop containing nucleoside triphosphate hydrolases"/>
    <property type="match status" value="1"/>
</dbReference>
<protein>
    <submittedName>
        <fullName evidence="6">Macrolide ABC transporter ATP-binding protein</fullName>
    </submittedName>
</protein>
<feature type="domain" description="ABC transporter" evidence="5">
    <location>
        <begin position="5"/>
        <end position="232"/>
    </location>
</feature>
<evidence type="ECO:0000313" key="7">
    <source>
        <dbReference type="Proteomes" id="UP000176404"/>
    </source>
</evidence>
<dbReference type="InterPro" id="IPR017871">
    <property type="entry name" value="ABC_transporter-like_CS"/>
</dbReference>
<comment type="caution">
    <text evidence="6">The sequence shown here is derived from an EMBL/GenBank/DDBJ whole genome shotgun (WGS) entry which is preliminary data.</text>
</comment>
<dbReference type="InterPro" id="IPR017911">
    <property type="entry name" value="MacB-like_ATP-bd"/>
</dbReference>
<evidence type="ECO:0000313" key="6">
    <source>
        <dbReference type="EMBL" id="OGM59529.1"/>
    </source>
</evidence>
<gene>
    <name evidence="6" type="ORF">A2892_02535</name>
</gene>
<proteinExistence type="inferred from homology"/>